<gene>
    <name evidence="5" type="ORF">CAOG_009703</name>
</gene>
<evidence type="ECO:0000313" key="5">
    <source>
        <dbReference type="EMBL" id="KJE92793.1"/>
    </source>
</evidence>
<dbReference type="GO" id="GO:0001522">
    <property type="term" value="P:pseudouridine synthesis"/>
    <property type="evidence" value="ECO:0007669"/>
    <property type="project" value="InterPro"/>
</dbReference>
<dbReference type="AlphaFoldDB" id="A0A0D2WPU5"/>
<dbReference type="CDD" id="cd02869">
    <property type="entry name" value="PseudoU_synth_RluA_like"/>
    <property type="match status" value="1"/>
</dbReference>
<dbReference type="SUPFAM" id="SSF55120">
    <property type="entry name" value="Pseudouridine synthase"/>
    <property type="match status" value="1"/>
</dbReference>
<feature type="compositionally biased region" description="Basic residues" evidence="3">
    <location>
        <begin position="1218"/>
        <end position="1232"/>
    </location>
</feature>
<evidence type="ECO:0000259" key="4">
    <source>
        <dbReference type="Pfam" id="PF00849"/>
    </source>
</evidence>
<keyword evidence="6" id="KW-1185">Reference proteome</keyword>
<accession>A0A0D2WPU5</accession>
<dbReference type="EMBL" id="KE346364">
    <property type="protein sequence ID" value="KJE92793.1"/>
    <property type="molecule type" value="Genomic_DNA"/>
</dbReference>
<feature type="compositionally biased region" description="Basic and acidic residues" evidence="3">
    <location>
        <begin position="841"/>
        <end position="851"/>
    </location>
</feature>
<feature type="region of interest" description="Disordered" evidence="3">
    <location>
        <begin position="563"/>
        <end position="752"/>
    </location>
</feature>
<dbReference type="GO" id="GO:0009982">
    <property type="term" value="F:pseudouridine synthase activity"/>
    <property type="evidence" value="ECO:0007669"/>
    <property type="project" value="InterPro"/>
</dbReference>
<evidence type="ECO:0000256" key="1">
    <source>
        <dbReference type="ARBA" id="ARBA00009550"/>
    </source>
</evidence>
<dbReference type="PROSITE" id="PS01129">
    <property type="entry name" value="PSI_RLU"/>
    <property type="match status" value="1"/>
</dbReference>
<dbReference type="InterPro" id="IPR020103">
    <property type="entry name" value="PsdUridine_synth_cat_dom_sf"/>
</dbReference>
<protein>
    <recommendedName>
        <fullName evidence="4">Pseudouridine synthase RsuA/RluA-like domain-containing protein</fullName>
    </recommendedName>
</protein>
<organism evidence="5 6">
    <name type="scientific">Capsaspora owczarzaki (strain ATCC 30864)</name>
    <dbReference type="NCBI Taxonomy" id="595528"/>
    <lineage>
        <taxon>Eukaryota</taxon>
        <taxon>Filasterea</taxon>
        <taxon>Capsaspora</taxon>
    </lineage>
</organism>
<feature type="compositionally biased region" description="Low complexity" evidence="3">
    <location>
        <begin position="7"/>
        <end position="21"/>
    </location>
</feature>
<keyword evidence="2" id="KW-0175">Coiled coil</keyword>
<dbReference type="Proteomes" id="UP000008743">
    <property type="component" value="Unassembled WGS sequence"/>
</dbReference>
<feature type="compositionally biased region" description="Acidic residues" evidence="3">
    <location>
        <begin position="852"/>
        <end position="861"/>
    </location>
</feature>
<dbReference type="Pfam" id="PF09728">
    <property type="entry name" value="Taxilin"/>
    <property type="match status" value="1"/>
</dbReference>
<dbReference type="InterPro" id="IPR026183">
    <property type="entry name" value="Taxilin_fam"/>
</dbReference>
<feature type="compositionally biased region" description="Basic residues" evidence="3">
    <location>
        <begin position="575"/>
        <end position="588"/>
    </location>
</feature>
<feature type="compositionally biased region" description="Basic and acidic residues" evidence="3">
    <location>
        <begin position="591"/>
        <end position="612"/>
    </location>
</feature>
<dbReference type="PANTHER" id="PTHR21600">
    <property type="entry name" value="MITOCHONDRIAL RNA PSEUDOURIDINE SYNTHASE"/>
    <property type="match status" value="1"/>
</dbReference>
<dbReference type="InterPro" id="IPR006145">
    <property type="entry name" value="PsdUridine_synth_RsuA/RluA"/>
</dbReference>
<name>A0A0D2WPU5_CAPO3</name>
<feature type="coiled-coil region" evidence="2">
    <location>
        <begin position="23"/>
        <end position="74"/>
    </location>
</feature>
<dbReference type="eggNOG" id="KOG1919">
    <property type="taxonomic scope" value="Eukaryota"/>
</dbReference>
<dbReference type="InterPro" id="IPR006224">
    <property type="entry name" value="PsdUridine_synth_RluA-like_CS"/>
</dbReference>
<proteinExistence type="inferred from homology"/>
<dbReference type="InParanoid" id="A0A0D2WPU5"/>
<dbReference type="Pfam" id="PF00849">
    <property type="entry name" value="PseudoU_synth_2"/>
    <property type="match status" value="1"/>
</dbReference>
<dbReference type="OrthoDB" id="428658at2759"/>
<dbReference type="Gene3D" id="3.30.2350.10">
    <property type="entry name" value="Pseudouridine synthase"/>
    <property type="match status" value="1"/>
</dbReference>
<dbReference type="GO" id="GO:0003723">
    <property type="term" value="F:RNA binding"/>
    <property type="evidence" value="ECO:0007669"/>
    <property type="project" value="InterPro"/>
</dbReference>
<sequence length="1274" mass="139551">MQNQTLSAGSAQAGSGSGAGNNAQAAERKAIAIAMELANAREELAKQASLRTRLEDLCRQLQQENRQIKEDAVRRDQLWQSQTEQERGMSQKALTSMKAMILTYQEQVELQNNARTAMDARFTQMTQKLDAMSEQYELREQHFEKQLNSKELELKLAAAKFEQQRHIANMEKTKNEKLVQALRALRDSEIEKSAHLGSYAASFRLVEDVATKSNEMFHTCRAKISETEKTNRKLATDNAKLLAKHDNAQQTLSSVIFAYNTTVKLLDGTTLKLYRIQGLCRALQAERTQLRSVMERVKGTLLGLQNCSDPTIANAMTQALNETGCDFGSSLAEIADAALQSQAQLLPETPPVQLATTMANPEQHAAALATAAAGAAAADAVSQLEMAQPYVNYKELNSQLKEVGVDVDTEMNAAEAIAKSIMHGEAVVLSDPAGSALPTAGSKPFKIASNPAVKAVLAEEPDVETEDPELAKLYVSLPPEVVALHAELSKKRLEPEQANSLLQLVDDALAGTDHHHSSVAAASASIMLAATPAASPAVAAAAAAPSCWLHSVVGAAGLGARFASTSAPSPFGPRVGRRPTPTKHHHSQSRSGDRDRSRMSAGAAREDVRIDRSLNASPAKPENRFRRRLRERNEAQNDDNDDATSSRYSDRDRFGARNAASSRHDERSLRTPSAESSNRVERSRAKYLPGRAVQPPRTPERRGAHDEEDRPAFRNQNKSRPAYISPSHQPYTARKGEVSRSDPVVQKPPKVVTNIVNKNAALYAEHRESWGSARDWNRRSSSAAAADTPARTGRQKIVQSGPASARFNEDRFLVSSSSRQTDSKAPKSTASHTANSPQKRSGRDTFSRDPVEEVVDADVDVNEVPIGAQSPPRPAPRPITDAERDRIRQCVLHKDQHIIVINKPAGLSVMADGFEALDLSRLLPALQFEAPCLPHIVHRLDKNTTGALLLARNPRVARILSRAFQKQRIGKTYTAIVAGAPPFDSGIINCPLEVISATTARKVGVTPGTVLCRHDLVYANETSYLRTRRDALSAITHFSVVGRSSRGPAALIEFVPMSGRKHQLRVHSSKYLGHPILGDNRYGNGCPVELHEPLGIAGWDAKNDVVKLQLHARSIVVPSLDQQRNNKPLVVLAPLPAHMKEVMDKLQMTESSLHEHEMHGSVTKPPRIVREPDGRLHAVNDALKKRNKAQERKERMRQMKLSAIYARMDERKAAVRASRPKKQPRTTARRRPFPSSSSSAIVSRPAGTKRKRGAATMKNLVAAGKRGARKSKQL</sequence>
<feature type="domain" description="Pseudouridine synthase RsuA/RluA-like" evidence="4">
    <location>
        <begin position="897"/>
        <end position="1069"/>
    </location>
</feature>
<feature type="region of interest" description="Disordered" evidence="3">
    <location>
        <begin position="1210"/>
        <end position="1274"/>
    </location>
</feature>
<evidence type="ECO:0000313" key="6">
    <source>
        <dbReference type="Proteomes" id="UP000008743"/>
    </source>
</evidence>
<dbReference type="STRING" id="595528.A0A0D2WPU5"/>
<feature type="compositionally biased region" description="Polar residues" evidence="3">
    <location>
        <begin position="826"/>
        <end position="839"/>
    </location>
</feature>
<evidence type="ECO:0000256" key="2">
    <source>
        <dbReference type="SAM" id="Coils"/>
    </source>
</evidence>
<dbReference type="InterPro" id="IPR050188">
    <property type="entry name" value="RluA_PseudoU_synthase"/>
</dbReference>
<reference evidence="6" key="1">
    <citation type="submission" date="2011-02" db="EMBL/GenBank/DDBJ databases">
        <title>The Genome Sequence of Capsaspora owczarzaki ATCC 30864.</title>
        <authorList>
            <person name="Russ C."/>
            <person name="Cuomo C."/>
            <person name="Burger G."/>
            <person name="Gray M.W."/>
            <person name="Holland P.W.H."/>
            <person name="King N."/>
            <person name="Lang F.B.F."/>
            <person name="Roger A.J."/>
            <person name="Ruiz-Trillo I."/>
            <person name="Young S.K."/>
            <person name="Zeng Q."/>
            <person name="Gargeya S."/>
            <person name="Alvarado L."/>
            <person name="Berlin A."/>
            <person name="Chapman S.B."/>
            <person name="Chen Z."/>
            <person name="Freedman E."/>
            <person name="Gellesch M."/>
            <person name="Goldberg J."/>
            <person name="Griggs A."/>
            <person name="Gujja S."/>
            <person name="Heilman E."/>
            <person name="Heiman D."/>
            <person name="Howarth C."/>
            <person name="Mehta T."/>
            <person name="Neiman D."/>
            <person name="Pearson M."/>
            <person name="Roberts A."/>
            <person name="Saif S."/>
            <person name="Shea T."/>
            <person name="Shenoy N."/>
            <person name="Sisk P."/>
            <person name="Stolte C."/>
            <person name="Sykes S."/>
            <person name="White J."/>
            <person name="Yandava C."/>
            <person name="Haas B."/>
            <person name="Nusbaum C."/>
            <person name="Birren B."/>
        </authorList>
    </citation>
    <scope>NUCLEOTIDE SEQUENCE</scope>
    <source>
        <strain evidence="6">ATCC 30864</strain>
    </source>
</reference>
<feature type="region of interest" description="Disordered" evidence="3">
    <location>
        <begin position="768"/>
        <end position="880"/>
    </location>
</feature>
<evidence type="ECO:0000256" key="3">
    <source>
        <dbReference type="SAM" id="MobiDB-lite"/>
    </source>
</evidence>
<feature type="compositionally biased region" description="Low complexity" evidence="3">
    <location>
        <begin position="1233"/>
        <end position="1246"/>
    </location>
</feature>
<dbReference type="GO" id="GO:0019905">
    <property type="term" value="F:syntaxin binding"/>
    <property type="evidence" value="ECO:0007669"/>
    <property type="project" value="InterPro"/>
</dbReference>
<comment type="similarity">
    <text evidence="1">Belongs to the taxilin family.</text>
</comment>
<feature type="region of interest" description="Disordered" evidence="3">
    <location>
        <begin position="1"/>
        <end position="21"/>
    </location>
</feature>
<feature type="compositionally biased region" description="Basic and acidic residues" evidence="3">
    <location>
        <begin position="698"/>
        <end position="712"/>
    </location>
</feature>